<dbReference type="CDD" id="cd00037">
    <property type="entry name" value="CLECT"/>
    <property type="match status" value="1"/>
</dbReference>
<dbReference type="PANTHER" id="PTHR21407:SF1">
    <property type="entry name" value="RE43931P"/>
    <property type="match status" value="1"/>
</dbReference>
<dbReference type="STRING" id="48709.A0A1D2MAV3"/>
<keyword evidence="5" id="KW-1185">Reference proteome</keyword>
<dbReference type="InterPro" id="IPR016187">
    <property type="entry name" value="CTDL_fold"/>
</dbReference>
<dbReference type="InterPro" id="IPR001304">
    <property type="entry name" value="C-type_lectin-like"/>
</dbReference>
<evidence type="ECO:0000256" key="1">
    <source>
        <dbReference type="ARBA" id="ARBA00023157"/>
    </source>
</evidence>
<gene>
    <name evidence="4" type="ORF">Ocin01_16579</name>
</gene>
<dbReference type="Pfam" id="PF00059">
    <property type="entry name" value="Lectin_C"/>
    <property type="match status" value="1"/>
</dbReference>
<evidence type="ECO:0000259" key="3">
    <source>
        <dbReference type="PROSITE" id="PS50041"/>
    </source>
</evidence>
<evidence type="ECO:0000256" key="2">
    <source>
        <dbReference type="SAM" id="MobiDB-lite"/>
    </source>
</evidence>
<evidence type="ECO:0000313" key="4">
    <source>
        <dbReference type="EMBL" id="ODM90103.1"/>
    </source>
</evidence>
<name>A0A1D2MAV3_ORCCI</name>
<dbReference type="AlphaFoldDB" id="A0A1D2MAV3"/>
<feature type="compositionally biased region" description="Low complexity" evidence="2">
    <location>
        <begin position="202"/>
        <end position="217"/>
    </location>
</feature>
<comment type="caution">
    <text evidence="4">The sequence shown here is derived from an EMBL/GenBank/DDBJ whole genome shotgun (WGS) entry which is preliminary data.</text>
</comment>
<dbReference type="PROSITE" id="PS50041">
    <property type="entry name" value="C_TYPE_LECTIN_2"/>
    <property type="match status" value="1"/>
</dbReference>
<dbReference type="SUPFAM" id="SSF56436">
    <property type="entry name" value="C-type lectin-like"/>
    <property type="match status" value="1"/>
</dbReference>
<feature type="region of interest" description="Disordered" evidence="2">
    <location>
        <begin position="173"/>
        <end position="217"/>
    </location>
</feature>
<dbReference type="SMART" id="SM00034">
    <property type="entry name" value="CLECT"/>
    <property type="match status" value="1"/>
</dbReference>
<evidence type="ECO:0000313" key="5">
    <source>
        <dbReference type="Proteomes" id="UP000094527"/>
    </source>
</evidence>
<feature type="non-terminal residue" evidence="4">
    <location>
        <position position="217"/>
    </location>
</feature>
<keyword evidence="1" id="KW-1015">Disulfide bond</keyword>
<accession>A0A1D2MAV3</accession>
<proteinExistence type="predicted"/>
<feature type="domain" description="C-type lectin" evidence="3">
    <location>
        <begin position="30"/>
        <end position="157"/>
    </location>
</feature>
<dbReference type="EMBL" id="LJIJ01002172">
    <property type="protein sequence ID" value="ODM90103.1"/>
    <property type="molecule type" value="Genomic_DNA"/>
</dbReference>
<reference evidence="4 5" key="1">
    <citation type="journal article" date="2016" name="Genome Biol. Evol.">
        <title>Gene Family Evolution Reflects Adaptation to Soil Environmental Stressors in the Genome of the Collembolan Orchesella cincta.</title>
        <authorList>
            <person name="Faddeeva-Vakhrusheva A."/>
            <person name="Derks M.F."/>
            <person name="Anvar S.Y."/>
            <person name="Agamennone V."/>
            <person name="Suring W."/>
            <person name="Smit S."/>
            <person name="van Straalen N.M."/>
            <person name="Roelofs D."/>
        </authorList>
    </citation>
    <scope>NUCLEOTIDE SEQUENCE [LARGE SCALE GENOMIC DNA]</scope>
    <source>
        <tissue evidence="4">Mixed pool</tissue>
    </source>
</reference>
<feature type="region of interest" description="Disordered" evidence="2">
    <location>
        <begin position="92"/>
        <end position="114"/>
    </location>
</feature>
<organism evidence="4 5">
    <name type="scientific">Orchesella cincta</name>
    <name type="common">Springtail</name>
    <name type="synonym">Podura cincta</name>
    <dbReference type="NCBI Taxonomy" id="48709"/>
    <lineage>
        <taxon>Eukaryota</taxon>
        <taxon>Metazoa</taxon>
        <taxon>Ecdysozoa</taxon>
        <taxon>Arthropoda</taxon>
        <taxon>Hexapoda</taxon>
        <taxon>Collembola</taxon>
        <taxon>Entomobryomorpha</taxon>
        <taxon>Entomobryoidea</taxon>
        <taxon>Orchesellidae</taxon>
        <taxon>Orchesellinae</taxon>
        <taxon>Orchesella</taxon>
    </lineage>
</organism>
<dbReference type="PANTHER" id="PTHR21407">
    <property type="entry name" value="RE43931P-RELATED"/>
    <property type="match status" value="1"/>
</dbReference>
<dbReference type="Proteomes" id="UP000094527">
    <property type="component" value="Unassembled WGS sequence"/>
</dbReference>
<dbReference type="Gene3D" id="3.10.100.10">
    <property type="entry name" value="Mannose-Binding Protein A, subunit A"/>
    <property type="match status" value="1"/>
</dbReference>
<sequence>RIHSSFTDSRGVNHNYFFSWLDSRTQAGFTWSDARGICRRHCMDLVSPETPWENSWLKQQGIPGQGIWTSGTKQGSLVNGWFGERLKPQTTALNGDWSSGQPDNNDGTGEQNWARSENDGFYYEKGRDEGCLAVMNNFDGIKWNDQACNLRKAFVCEDSDSLLSFVGLRNSGGGNFGNSNNNRDFRPVGNSNNNGDFRPVGNNNNWNSRPNGNNNNN</sequence>
<protein>
    <submittedName>
        <fullName evidence="4">Neurocan core protein</fullName>
    </submittedName>
</protein>
<dbReference type="PROSITE" id="PS00615">
    <property type="entry name" value="C_TYPE_LECTIN_1"/>
    <property type="match status" value="1"/>
</dbReference>
<feature type="non-terminal residue" evidence="4">
    <location>
        <position position="1"/>
    </location>
</feature>
<dbReference type="OrthoDB" id="8950604at2759"/>
<dbReference type="InterPro" id="IPR016186">
    <property type="entry name" value="C-type_lectin-like/link_sf"/>
</dbReference>
<dbReference type="InterPro" id="IPR018378">
    <property type="entry name" value="C-type_lectin_CS"/>
</dbReference>